<feature type="signal peptide" evidence="1">
    <location>
        <begin position="1"/>
        <end position="19"/>
    </location>
</feature>
<dbReference type="RefSeq" id="WP_174880921.1">
    <property type="nucleotide sequence ID" value="NZ_CADEPK010000285.1"/>
</dbReference>
<gene>
    <name evidence="2" type="ORF">J2S02_004765</name>
</gene>
<proteinExistence type="predicted"/>
<dbReference type="PIRSF" id="PIRSF012509">
    <property type="entry name" value="CamS"/>
    <property type="match status" value="1"/>
</dbReference>
<dbReference type="Proteomes" id="UP001232245">
    <property type="component" value="Unassembled WGS sequence"/>
</dbReference>
<keyword evidence="3" id="KW-1185">Reference proteome</keyword>
<dbReference type="Gene3D" id="3.10.570.10">
    <property type="entry name" value="sex pheromone staph- cam373 precursor domain"/>
    <property type="match status" value="1"/>
</dbReference>
<evidence type="ECO:0000313" key="2">
    <source>
        <dbReference type="EMBL" id="MDQ0228383.1"/>
    </source>
</evidence>
<sequence length="412" mass="46432">MKKKLGLVLASFILLTACAPNFGDQEEQIVQETEDDSKEQAIIPKYNISDSYYKTILNTDKKAGESSYKPGAARGHVAEGISTRLDIDEFETGLMRVAQDTFSPDTYLFQEGQYLTSEVISSWLKRKLTGKAAQDAQAAAAKKDKNTTGNDEKYVEVGLNPALPDMDDLEKANNQSPIYLAQILEHNYLIKNEDNSVQLGGVVIGLAMNSKYYFKQEEGFERYKDIDRDTLLKEGKVMADTILKRIRSTKGLEKVPVVFAIYELEDKSSLVPGNYIAKSVVKEGNNSLGGWDTVDEDYVLFPSDEGTEKYRDDAQRFNSFKTDVEEFFPNYTGVIGKAFYKNGEMNYLDIEIPMQFYSKGEVIAFTQFITGKVMESFPDYISLEVNITSNNGQEALIIKEPKQEEPTVHIYK</sequence>
<dbReference type="CDD" id="cd13440">
    <property type="entry name" value="CamS_repeat_2"/>
    <property type="match status" value="1"/>
</dbReference>
<protein>
    <submittedName>
        <fullName evidence="2">Protein involved in sex pheromone biosynthesis</fullName>
    </submittedName>
</protein>
<dbReference type="CDD" id="cd13441">
    <property type="entry name" value="CamS_repeat_1"/>
    <property type="match status" value="1"/>
</dbReference>
<dbReference type="EMBL" id="JAUSTZ010000020">
    <property type="protein sequence ID" value="MDQ0228383.1"/>
    <property type="molecule type" value="Genomic_DNA"/>
</dbReference>
<reference evidence="2 3" key="1">
    <citation type="submission" date="2023-07" db="EMBL/GenBank/DDBJ databases">
        <title>Genomic Encyclopedia of Type Strains, Phase IV (KMG-IV): sequencing the most valuable type-strain genomes for metagenomic binning, comparative biology and taxonomic classification.</title>
        <authorList>
            <person name="Goeker M."/>
        </authorList>
    </citation>
    <scope>NUCLEOTIDE SEQUENCE [LARGE SCALE GENOMIC DNA]</scope>
    <source>
        <strain evidence="2 3">DSM 17723</strain>
    </source>
</reference>
<feature type="chain" id="PRO_5047374842" evidence="1">
    <location>
        <begin position="20"/>
        <end position="412"/>
    </location>
</feature>
<dbReference type="InterPro" id="IPR011426">
    <property type="entry name" value="CamS"/>
</dbReference>
<keyword evidence="1" id="KW-0732">Signal</keyword>
<evidence type="ECO:0000256" key="1">
    <source>
        <dbReference type="SAM" id="SignalP"/>
    </source>
</evidence>
<comment type="caution">
    <text evidence="2">The sequence shown here is derived from an EMBL/GenBank/DDBJ whole genome shotgun (WGS) entry which is preliminary data.</text>
</comment>
<evidence type="ECO:0000313" key="3">
    <source>
        <dbReference type="Proteomes" id="UP001232245"/>
    </source>
</evidence>
<dbReference type="PROSITE" id="PS51257">
    <property type="entry name" value="PROKAR_LIPOPROTEIN"/>
    <property type="match status" value="1"/>
</dbReference>
<accession>A0ABT9Z7Z5</accession>
<organism evidence="2 3">
    <name type="scientific">Metabacillus niabensis</name>
    <dbReference type="NCBI Taxonomy" id="324854"/>
    <lineage>
        <taxon>Bacteria</taxon>
        <taxon>Bacillati</taxon>
        <taxon>Bacillota</taxon>
        <taxon>Bacilli</taxon>
        <taxon>Bacillales</taxon>
        <taxon>Bacillaceae</taxon>
        <taxon>Metabacillus</taxon>
    </lineage>
</organism>
<name>A0ABT9Z7Z5_9BACI</name>
<dbReference type="Pfam" id="PF07537">
    <property type="entry name" value="CamS"/>
    <property type="match status" value="1"/>
</dbReference>